<name>A0A0A9HBY9_ARUDO</name>
<reference evidence="2" key="1">
    <citation type="submission" date="2014-09" db="EMBL/GenBank/DDBJ databases">
        <authorList>
            <person name="Magalhaes I.L.F."/>
            <person name="Oliveira U."/>
            <person name="Santos F.R."/>
            <person name="Vidigal T.H.D.A."/>
            <person name="Brescovit A.D."/>
            <person name="Santos A.J."/>
        </authorList>
    </citation>
    <scope>NUCLEOTIDE SEQUENCE</scope>
    <source>
        <tissue evidence="2">Shoot tissue taken approximately 20 cm above the soil surface</tissue>
    </source>
</reference>
<proteinExistence type="predicted"/>
<reference evidence="2" key="2">
    <citation type="journal article" date="2015" name="Data Brief">
        <title>Shoot transcriptome of the giant reed, Arundo donax.</title>
        <authorList>
            <person name="Barrero R.A."/>
            <person name="Guerrero F.D."/>
            <person name="Moolhuijzen P."/>
            <person name="Goolsby J.A."/>
            <person name="Tidwell J."/>
            <person name="Bellgard S.E."/>
            <person name="Bellgard M.I."/>
        </authorList>
    </citation>
    <scope>NUCLEOTIDE SEQUENCE</scope>
    <source>
        <tissue evidence="2">Shoot tissue taken approximately 20 cm above the soil surface</tissue>
    </source>
</reference>
<dbReference type="AlphaFoldDB" id="A0A0A9HBY9"/>
<organism evidence="2">
    <name type="scientific">Arundo donax</name>
    <name type="common">Giant reed</name>
    <name type="synonym">Donax arundinaceus</name>
    <dbReference type="NCBI Taxonomy" id="35708"/>
    <lineage>
        <taxon>Eukaryota</taxon>
        <taxon>Viridiplantae</taxon>
        <taxon>Streptophyta</taxon>
        <taxon>Embryophyta</taxon>
        <taxon>Tracheophyta</taxon>
        <taxon>Spermatophyta</taxon>
        <taxon>Magnoliopsida</taxon>
        <taxon>Liliopsida</taxon>
        <taxon>Poales</taxon>
        <taxon>Poaceae</taxon>
        <taxon>PACMAD clade</taxon>
        <taxon>Arundinoideae</taxon>
        <taxon>Arundineae</taxon>
        <taxon>Arundo</taxon>
    </lineage>
</organism>
<evidence type="ECO:0000313" key="2">
    <source>
        <dbReference type="EMBL" id="JAE34267.1"/>
    </source>
</evidence>
<feature type="compositionally biased region" description="Basic and acidic residues" evidence="1">
    <location>
        <begin position="13"/>
        <end position="23"/>
    </location>
</feature>
<protein>
    <submittedName>
        <fullName evidence="2">Uncharacterized protein</fullName>
    </submittedName>
</protein>
<feature type="region of interest" description="Disordered" evidence="1">
    <location>
        <begin position="1"/>
        <end position="23"/>
    </location>
</feature>
<sequence>MTKTDGINGKISWRSEDLQTRFS</sequence>
<dbReference type="EMBL" id="GBRH01163629">
    <property type="protein sequence ID" value="JAE34267.1"/>
    <property type="molecule type" value="Transcribed_RNA"/>
</dbReference>
<accession>A0A0A9HBY9</accession>
<evidence type="ECO:0000256" key="1">
    <source>
        <dbReference type="SAM" id="MobiDB-lite"/>
    </source>
</evidence>